<dbReference type="Proteomes" id="UP000644749">
    <property type="component" value="Unassembled WGS sequence"/>
</dbReference>
<dbReference type="PANTHER" id="PTHR23521">
    <property type="entry name" value="TRANSPORTER MFS SUPERFAMILY"/>
    <property type="match status" value="1"/>
</dbReference>
<feature type="transmembrane region" description="Helical" evidence="4">
    <location>
        <begin position="310"/>
        <end position="332"/>
    </location>
</feature>
<keyword evidence="3 4" id="KW-0472">Membrane</keyword>
<dbReference type="InterPro" id="IPR020846">
    <property type="entry name" value="MFS_dom"/>
</dbReference>
<dbReference type="RefSeq" id="WP_191310959.1">
    <property type="nucleotide sequence ID" value="NZ_BNCL01000010.1"/>
</dbReference>
<feature type="transmembrane region" description="Helical" evidence="4">
    <location>
        <begin position="12"/>
        <end position="30"/>
    </location>
</feature>
<evidence type="ECO:0000313" key="7">
    <source>
        <dbReference type="Proteomes" id="UP000644749"/>
    </source>
</evidence>
<dbReference type="Pfam" id="PF07690">
    <property type="entry name" value="MFS_1"/>
    <property type="match status" value="1"/>
</dbReference>
<feature type="transmembrane region" description="Helical" evidence="4">
    <location>
        <begin position="282"/>
        <end position="304"/>
    </location>
</feature>
<feature type="transmembrane region" description="Helical" evidence="4">
    <location>
        <begin position="166"/>
        <end position="185"/>
    </location>
</feature>
<accession>A0ABS1S798</accession>
<keyword evidence="1 4" id="KW-0812">Transmembrane</keyword>
<evidence type="ECO:0000256" key="1">
    <source>
        <dbReference type="ARBA" id="ARBA00022692"/>
    </source>
</evidence>
<gene>
    <name evidence="6" type="ORF">JL111_13055</name>
</gene>
<dbReference type="PANTHER" id="PTHR23521:SF3">
    <property type="entry name" value="MFS TRANSPORTER"/>
    <property type="match status" value="1"/>
</dbReference>
<keyword evidence="7" id="KW-1185">Reference proteome</keyword>
<comment type="caution">
    <text evidence="6">The sequence shown here is derived from an EMBL/GenBank/DDBJ whole genome shotgun (WGS) entry which is preliminary data.</text>
</comment>
<dbReference type="InterPro" id="IPR011701">
    <property type="entry name" value="MFS"/>
</dbReference>
<feature type="transmembrane region" description="Helical" evidence="4">
    <location>
        <begin position="108"/>
        <end position="129"/>
    </location>
</feature>
<dbReference type="InterPro" id="IPR036259">
    <property type="entry name" value="MFS_trans_sf"/>
</dbReference>
<evidence type="ECO:0000256" key="3">
    <source>
        <dbReference type="ARBA" id="ARBA00023136"/>
    </source>
</evidence>
<name>A0ABS1S798_9RHOB</name>
<sequence length="402" mass="41249">MTESGRRIPSWIGPVAVVSIAQLFGTSLWFSANSAAGGLIDAWGADASAIGWLTTAVQGGFILGTLGMSLLGLADRFRASTIFVTSALAGALFNLGFAWLAQDVVSGSVFRFLVGLSLAGIYPIGMKLIVSWEPERTGQALALLVAMLTLGTALPHFLRFSGGQLPWQWIVSGSSGLALVGAALVHRLGTGPHLPAAAGVKRTGNVLSAFSIARFRAAAIGYFGHMWELYAFWTAVPMLVAATGLDAGFPALGVAGLSFLVIGAGALGCLAGGALSQRIGSAGVALGALILSGGCIVTFALGWRAFPAEALLAVLLLWGASVVADSPQFSALSARACPRDMVGAALAIQNAAGFAITMLSILATTILIQKIGPSAVWLLLPGPLAGVAGYLIILRRHRRRTG</sequence>
<dbReference type="EMBL" id="JAESHT010000011">
    <property type="protein sequence ID" value="MBL3674414.1"/>
    <property type="molecule type" value="Genomic_DNA"/>
</dbReference>
<evidence type="ECO:0000256" key="4">
    <source>
        <dbReference type="SAM" id="Phobius"/>
    </source>
</evidence>
<evidence type="ECO:0000256" key="2">
    <source>
        <dbReference type="ARBA" id="ARBA00022989"/>
    </source>
</evidence>
<evidence type="ECO:0000259" key="5">
    <source>
        <dbReference type="PROSITE" id="PS50850"/>
    </source>
</evidence>
<feature type="transmembrane region" description="Helical" evidence="4">
    <location>
        <begin position="374"/>
        <end position="394"/>
    </location>
</feature>
<evidence type="ECO:0000313" key="6">
    <source>
        <dbReference type="EMBL" id="MBL3674414.1"/>
    </source>
</evidence>
<proteinExistence type="predicted"/>
<feature type="transmembrane region" description="Helical" evidence="4">
    <location>
        <begin position="344"/>
        <end position="368"/>
    </location>
</feature>
<feature type="domain" description="Major facilitator superfamily (MFS) profile" evidence="5">
    <location>
        <begin position="1"/>
        <end position="400"/>
    </location>
</feature>
<keyword evidence="2 4" id="KW-1133">Transmembrane helix</keyword>
<organism evidence="6 7">
    <name type="scientific">Paracoccus aerius</name>
    <dbReference type="NCBI Taxonomy" id="1915382"/>
    <lineage>
        <taxon>Bacteria</taxon>
        <taxon>Pseudomonadati</taxon>
        <taxon>Pseudomonadota</taxon>
        <taxon>Alphaproteobacteria</taxon>
        <taxon>Rhodobacterales</taxon>
        <taxon>Paracoccaceae</taxon>
        <taxon>Paracoccus</taxon>
    </lineage>
</organism>
<dbReference type="PROSITE" id="PS50850">
    <property type="entry name" value="MFS"/>
    <property type="match status" value="1"/>
</dbReference>
<dbReference type="Gene3D" id="1.20.1250.20">
    <property type="entry name" value="MFS general substrate transporter like domains"/>
    <property type="match status" value="1"/>
</dbReference>
<feature type="transmembrane region" description="Helical" evidence="4">
    <location>
        <begin position="50"/>
        <end position="74"/>
    </location>
</feature>
<protein>
    <submittedName>
        <fullName evidence="6">MFS transporter</fullName>
    </submittedName>
</protein>
<feature type="transmembrane region" description="Helical" evidence="4">
    <location>
        <begin position="81"/>
        <end position="102"/>
    </location>
</feature>
<dbReference type="SUPFAM" id="SSF103473">
    <property type="entry name" value="MFS general substrate transporter"/>
    <property type="match status" value="1"/>
</dbReference>
<feature type="transmembrane region" description="Helical" evidence="4">
    <location>
        <begin position="247"/>
        <end position="270"/>
    </location>
</feature>
<feature type="transmembrane region" description="Helical" evidence="4">
    <location>
        <begin position="141"/>
        <end position="160"/>
    </location>
</feature>
<reference evidence="6 7" key="1">
    <citation type="submission" date="2021-01" db="EMBL/GenBank/DDBJ databases">
        <title>011410 draft genome.</title>
        <authorList>
            <person name="Lang L."/>
        </authorList>
    </citation>
    <scope>NUCLEOTIDE SEQUENCE [LARGE SCALE GENOMIC DNA]</scope>
    <source>
        <strain evidence="6 7">KCTC 42845</strain>
    </source>
</reference>